<dbReference type="Proteomes" id="UP000821837">
    <property type="component" value="Unassembled WGS sequence"/>
</dbReference>
<sequence>MSRGVDVEEVKAAIRAPPITIKRTPSPKSSSFTSRDIESREVSYARLDFGDASTFIRWIADTVKSSRRGRDFYMQATETEEIEYGRRLFRIQRSPPEPGRPSLFRPAQGTLVSPPSWRFLPTSSGFYDALEQVNTNLSLLLADNLSNGINDCKLQDSYAKRFGSLRKHATSVPYATVALALLRL</sequence>
<protein>
    <submittedName>
        <fullName evidence="1">Uncharacterized protein</fullName>
    </submittedName>
</protein>
<organism evidence="1 2">
    <name type="scientific">Rhipicephalus sanguineus</name>
    <name type="common">Brown dog tick</name>
    <name type="synonym">Ixodes sanguineus</name>
    <dbReference type="NCBI Taxonomy" id="34632"/>
    <lineage>
        <taxon>Eukaryota</taxon>
        <taxon>Metazoa</taxon>
        <taxon>Ecdysozoa</taxon>
        <taxon>Arthropoda</taxon>
        <taxon>Chelicerata</taxon>
        <taxon>Arachnida</taxon>
        <taxon>Acari</taxon>
        <taxon>Parasitiformes</taxon>
        <taxon>Ixodida</taxon>
        <taxon>Ixodoidea</taxon>
        <taxon>Ixodidae</taxon>
        <taxon>Rhipicephalinae</taxon>
        <taxon>Rhipicephalus</taxon>
        <taxon>Rhipicephalus</taxon>
    </lineage>
</organism>
<reference evidence="1" key="2">
    <citation type="submission" date="2021-09" db="EMBL/GenBank/DDBJ databases">
        <authorList>
            <person name="Jia N."/>
            <person name="Wang J."/>
            <person name="Shi W."/>
            <person name="Du L."/>
            <person name="Sun Y."/>
            <person name="Zhan W."/>
            <person name="Jiang J."/>
            <person name="Wang Q."/>
            <person name="Zhang B."/>
            <person name="Ji P."/>
            <person name="Sakyi L.B."/>
            <person name="Cui X."/>
            <person name="Yuan T."/>
            <person name="Jiang B."/>
            <person name="Yang W."/>
            <person name="Lam T.T.-Y."/>
            <person name="Chang Q."/>
            <person name="Ding S."/>
            <person name="Wang X."/>
            <person name="Zhu J."/>
            <person name="Ruan X."/>
            <person name="Zhao L."/>
            <person name="Wei J."/>
            <person name="Que T."/>
            <person name="Du C."/>
            <person name="Cheng J."/>
            <person name="Dai P."/>
            <person name="Han X."/>
            <person name="Huang E."/>
            <person name="Gao Y."/>
            <person name="Liu J."/>
            <person name="Shao H."/>
            <person name="Ye R."/>
            <person name="Li L."/>
            <person name="Wei W."/>
            <person name="Wang X."/>
            <person name="Wang C."/>
            <person name="Huo Q."/>
            <person name="Li W."/>
            <person name="Guo W."/>
            <person name="Chen H."/>
            <person name="Chen S."/>
            <person name="Zhou L."/>
            <person name="Zhou L."/>
            <person name="Ni X."/>
            <person name="Tian J."/>
            <person name="Zhou Y."/>
            <person name="Sheng Y."/>
            <person name="Liu T."/>
            <person name="Pan Y."/>
            <person name="Xia L."/>
            <person name="Li J."/>
            <person name="Zhao F."/>
            <person name="Cao W."/>
        </authorList>
    </citation>
    <scope>NUCLEOTIDE SEQUENCE</scope>
    <source>
        <strain evidence="1">Rsan-2018</strain>
        <tissue evidence="1">Larvae</tissue>
    </source>
</reference>
<dbReference type="AlphaFoldDB" id="A0A9D4SXM9"/>
<reference evidence="1" key="1">
    <citation type="journal article" date="2020" name="Cell">
        <title>Large-Scale Comparative Analyses of Tick Genomes Elucidate Their Genetic Diversity and Vector Capacities.</title>
        <authorList>
            <consortium name="Tick Genome and Microbiome Consortium (TIGMIC)"/>
            <person name="Jia N."/>
            <person name="Wang J."/>
            <person name="Shi W."/>
            <person name="Du L."/>
            <person name="Sun Y."/>
            <person name="Zhan W."/>
            <person name="Jiang J.F."/>
            <person name="Wang Q."/>
            <person name="Zhang B."/>
            <person name="Ji P."/>
            <person name="Bell-Sakyi L."/>
            <person name="Cui X.M."/>
            <person name="Yuan T.T."/>
            <person name="Jiang B.G."/>
            <person name="Yang W.F."/>
            <person name="Lam T.T."/>
            <person name="Chang Q.C."/>
            <person name="Ding S.J."/>
            <person name="Wang X.J."/>
            <person name="Zhu J.G."/>
            <person name="Ruan X.D."/>
            <person name="Zhao L."/>
            <person name="Wei J.T."/>
            <person name="Ye R.Z."/>
            <person name="Que T.C."/>
            <person name="Du C.H."/>
            <person name="Zhou Y.H."/>
            <person name="Cheng J.X."/>
            <person name="Dai P.F."/>
            <person name="Guo W.B."/>
            <person name="Han X.H."/>
            <person name="Huang E.J."/>
            <person name="Li L.F."/>
            <person name="Wei W."/>
            <person name="Gao Y.C."/>
            <person name="Liu J.Z."/>
            <person name="Shao H.Z."/>
            <person name="Wang X."/>
            <person name="Wang C.C."/>
            <person name="Yang T.C."/>
            <person name="Huo Q.B."/>
            <person name="Li W."/>
            <person name="Chen H.Y."/>
            <person name="Chen S.E."/>
            <person name="Zhou L.G."/>
            <person name="Ni X.B."/>
            <person name="Tian J.H."/>
            <person name="Sheng Y."/>
            <person name="Liu T."/>
            <person name="Pan Y.S."/>
            <person name="Xia L.Y."/>
            <person name="Li J."/>
            <person name="Zhao F."/>
            <person name="Cao W.C."/>
        </authorList>
    </citation>
    <scope>NUCLEOTIDE SEQUENCE</scope>
    <source>
        <strain evidence="1">Rsan-2018</strain>
    </source>
</reference>
<dbReference type="VEuPathDB" id="VectorBase:RSAN_051414"/>
<comment type="caution">
    <text evidence="1">The sequence shown here is derived from an EMBL/GenBank/DDBJ whole genome shotgun (WGS) entry which is preliminary data.</text>
</comment>
<keyword evidence="2" id="KW-1185">Reference proteome</keyword>
<dbReference type="EMBL" id="JABSTV010001250">
    <property type="protein sequence ID" value="KAH7957351.1"/>
    <property type="molecule type" value="Genomic_DNA"/>
</dbReference>
<proteinExistence type="predicted"/>
<name>A0A9D4SXM9_RHISA</name>
<accession>A0A9D4SXM9</accession>
<evidence type="ECO:0000313" key="1">
    <source>
        <dbReference type="EMBL" id="KAH7957351.1"/>
    </source>
</evidence>
<evidence type="ECO:0000313" key="2">
    <source>
        <dbReference type="Proteomes" id="UP000821837"/>
    </source>
</evidence>
<gene>
    <name evidence="1" type="ORF">HPB52_018086</name>
</gene>